<feature type="compositionally biased region" description="Low complexity" evidence="1">
    <location>
        <begin position="218"/>
        <end position="227"/>
    </location>
</feature>
<evidence type="ECO:0000313" key="2">
    <source>
        <dbReference type="EMBL" id="KAK3929711.1"/>
    </source>
</evidence>
<dbReference type="Proteomes" id="UP001219518">
    <property type="component" value="Unassembled WGS sequence"/>
</dbReference>
<protein>
    <submittedName>
        <fullName evidence="2">Huntingtin</fullName>
    </submittedName>
</protein>
<dbReference type="AlphaFoldDB" id="A0AAE1HYT9"/>
<keyword evidence="3" id="KW-1185">Reference proteome</keyword>
<gene>
    <name evidence="2" type="ORF">KUF71_019552</name>
</gene>
<evidence type="ECO:0000256" key="1">
    <source>
        <dbReference type="SAM" id="MobiDB-lite"/>
    </source>
</evidence>
<proteinExistence type="predicted"/>
<organism evidence="2 3">
    <name type="scientific">Frankliniella fusca</name>
    <dbReference type="NCBI Taxonomy" id="407009"/>
    <lineage>
        <taxon>Eukaryota</taxon>
        <taxon>Metazoa</taxon>
        <taxon>Ecdysozoa</taxon>
        <taxon>Arthropoda</taxon>
        <taxon>Hexapoda</taxon>
        <taxon>Insecta</taxon>
        <taxon>Pterygota</taxon>
        <taxon>Neoptera</taxon>
        <taxon>Paraneoptera</taxon>
        <taxon>Thysanoptera</taxon>
        <taxon>Terebrantia</taxon>
        <taxon>Thripoidea</taxon>
        <taxon>Thripidae</taxon>
        <taxon>Frankliniella</taxon>
    </lineage>
</organism>
<dbReference type="EMBL" id="JAHWGI010001403">
    <property type="protein sequence ID" value="KAK3929711.1"/>
    <property type="molecule type" value="Genomic_DNA"/>
</dbReference>
<feature type="region of interest" description="Disordered" evidence="1">
    <location>
        <begin position="144"/>
        <end position="346"/>
    </location>
</feature>
<feature type="compositionally biased region" description="Basic and acidic residues" evidence="1">
    <location>
        <begin position="327"/>
        <end position="339"/>
    </location>
</feature>
<evidence type="ECO:0000313" key="3">
    <source>
        <dbReference type="Proteomes" id="UP001219518"/>
    </source>
</evidence>
<name>A0AAE1HYT9_9NEOP</name>
<comment type="caution">
    <text evidence="2">The sequence shown here is derived from an EMBL/GenBank/DDBJ whole genome shotgun (WGS) entry which is preliminary data.</text>
</comment>
<sequence length="373" mass="41139">MEATEITLFRLALRISMDRLGESEETDETDVAGDRIGEVFGDFEGDVGGDLTRNGEEAVPFHSEMDVHDDDSKGIVYTWVVLHCAQDDSHVLVSNESVVYADELSVGDEVQFSYPGYKDLLPGTIKAFSDDYGAMRKVLNKLNSETKPRRETSFHVGVPRKAKQKVLAELSQRSSRKATKDNSKSAATPESTAGFCEVTKVPTPTPAGDIRKSKPIDSNESSASSKSQDSDANDDTDSMLGNFSFNEGKTMKPSSDVSDSNSDEPLVNYHEKQKLKQVSKLNKEKDIRKLKDFAGIFRPDGKQDKQNSSLPFGKSHSRKTSSPSDGSFERYSKETEKKQQNSSKTVDWKAIAETSKFDSGAVTVRTFNLAKKG</sequence>
<feature type="compositionally biased region" description="Polar residues" evidence="1">
    <location>
        <begin position="239"/>
        <end position="260"/>
    </location>
</feature>
<feature type="compositionally biased region" description="Basic and acidic residues" evidence="1">
    <location>
        <begin position="281"/>
        <end position="292"/>
    </location>
</feature>
<reference evidence="2" key="1">
    <citation type="submission" date="2021-07" db="EMBL/GenBank/DDBJ databases">
        <authorList>
            <person name="Catto M.A."/>
            <person name="Jacobson A."/>
            <person name="Kennedy G."/>
            <person name="Labadie P."/>
            <person name="Hunt B.G."/>
            <person name="Srinivasan R."/>
        </authorList>
    </citation>
    <scope>NUCLEOTIDE SEQUENCE</scope>
    <source>
        <strain evidence="2">PL_HMW_Pooled</strain>
        <tissue evidence="2">Head</tissue>
    </source>
</reference>
<reference evidence="2" key="2">
    <citation type="journal article" date="2023" name="BMC Genomics">
        <title>Pest status, molecular evolution, and epigenetic factors derived from the genome assembly of Frankliniella fusca, a thysanopteran phytovirus vector.</title>
        <authorList>
            <person name="Catto M.A."/>
            <person name="Labadie P.E."/>
            <person name="Jacobson A.L."/>
            <person name="Kennedy G.G."/>
            <person name="Srinivasan R."/>
            <person name="Hunt B.G."/>
        </authorList>
    </citation>
    <scope>NUCLEOTIDE SEQUENCE</scope>
    <source>
        <strain evidence="2">PL_HMW_Pooled</strain>
    </source>
</reference>
<accession>A0AAE1HYT9</accession>
<feature type="compositionally biased region" description="Basic and acidic residues" evidence="1">
    <location>
        <begin position="144"/>
        <end position="153"/>
    </location>
</feature>